<feature type="compositionally biased region" description="Low complexity" evidence="1">
    <location>
        <begin position="142"/>
        <end position="157"/>
    </location>
</feature>
<dbReference type="InParanoid" id="A0A409W6Z8"/>
<protein>
    <submittedName>
        <fullName evidence="3">Uncharacterized protein</fullName>
    </submittedName>
</protein>
<dbReference type="EMBL" id="NHTK01005762">
    <property type="protein sequence ID" value="PPQ74311.1"/>
    <property type="molecule type" value="Genomic_DNA"/>
</dbReference>
<feature type="compositionally biased region" description="Polar residues" evidence="1">
    <location>
        <begin position="130"/>
        <end position="141"/>
    </location>
</feature>
<evidence type="ECO:0000256" key="1">
    <source>
        <dbReference type="SAM" id="MobiDB-lite"/>
    </source>
</evidence>
<accession>A0A409W6Z8</accession>
<dbReference type="STRING" id="181874.A0A409W6Z8"/>
<organism evidence="3 4">
    <name type="scientific">Panaeolus cyanescens</name>
    <dbReference type="NCBI Taxonomy" id="181874"/>
    <lineage>
        <taxon>Eukaryota</taxon>
        <taxon>Fungi</taxon>
        <taxon>Dikarya</taxon>
        <taxon>Basidiomycota</taxon>
        <taxon>Agaricomycotina</taxon>
        <taxon>Agaricomycetes</taxon>
        <taxon>Agaricomycetidae</taxon>
        <taxon>Agaricales</taxon>
        <taxon>Agaricineae</taxon>
        <taxon>Galeropsidaceae</taxon>
        <taxon>Panaeolus</taxon>
    </lineage>
</organism>
<dbReference type="Gene3D" id="2.60.120.260">
    <property type="entry name" value="Galactose-binding domain-like"/>
    <property type="match status" value="1"/>
</dbReference>
<dbReference type="AlphaFoldDB" id="A0A409W6Z8"/>
<evidence type="ECO:0000313" key="3">
    <source>
        <dbReference type="EMBL" id="PPQ74311.1"/>
    </source>
</evidence>
<dbReference type="Proteomes" id="UP000284842">
    <property type="component" value="Unassembled WGS sequence"/>
</dbReference>
<keyword evidence="2" id="KW-0472">Membrane</keyword>
<reference evidence="3 4" key="1">
    <citation type="journal article" date="2018" name="Evol. Lett.">
        <title>Horizontal gene cluster transfer increased hallucinogenic mushroom diversity.</title>
        <authorList>
            <person name="Reynolds H.T."/>
            <person name="Vijayakumar V."/>
            <person name="Gluck-Thaler E."/>
            <person name="Korotkin H.B."/>
            <person name="Matheny P.B."/>
            <person name="Slot J.C."/>
        </authorList>
    </citation>
    <scope>NUCLEOTIDE SEQUENCE [LARGE SCALE GENOMIC DNA]</scope>
    <source>
        <strain evidence="3 4">2629</strain>
    </source>
</reference>
<proteinExistence type="predicted"/>
<comment type="caution">
    <text evidence="3">The sequence shown here is derived from an EMBL/GenBank/DDBJ whole genome shotgun (WGS) entry which is preliminary data.</text>
</comment>
<feature type="transmembrane region" description="Helical" evidence="2">
    <location>
        <begin position="214"/>
        <end position="236"/>
    </location>
</feature>
<dbReference type="OrthoDB" id="3265734at2759"/>
<feature type="region of interest" description="Disordered" evidence="1">
    <location>
        <begin position="273"/>
        <end position="335"/>
    </location>
</feature>
<gene>
    <name evidence="3" type="ORF">CVT24_000563</name>
</gene>
<dbReference type="CDD" id="cd12087">
    <property type="entry name" value="TM_EGFR-like"/>
    <property type="match status" value="1"/>
</dbReference>
<name>A0A409W6Z8_9AGAR</name>
<evidence type="ECO:0000256" key="2">
    <source>
        <dbReference type="SAM" id="Phobius"/>
    </source>
</evidence>
<keyword evidence="2" id="KW-1133">Transmembrane helix</keyword>
<sequence>MATVTRIDNVNPDIVYSGVWTRHDSQTGYNNTISLTRRVGNSATLNFIGNSIAVYGMLGPHPPDAPAITTYQIDGGDPTTYAPPSPTSQQMRLLFYQSPPLSEDGGQVQPPSPQTSNAIPPSPTLDVTLPITTSDRISSQRTSGSASLSATSSQSTSRNPDQSSPSATISPVPSSETTQTSRSFSPNTLPIDAPTFIASAQDTSQSTTPSTATVLGGVLGGVFSLVILSGIFFLCLRKRRKKAAHNKYSPEASASNLIQSDFTNSSMREVIYRPGSDNEPISATSTSSTGPPSAPWTTDAFLSPVRNTGVLPPSKANVQEPAAHLSEVPLPPYSA</sequence>
<feature type="compositionally biased region" description="Polar residues" evidence="1">
    <location>
        <begin position="158"/>
        <end position="188"/>
    </location>
</feature>
<evidence type="ECO:0000313" key="4">
    <source>
        <dbReference type="Proteomes" id="UP000284842"/>
    </source>
</evidence>
<keyword evidence="2" id="KW-0812">Transmembrane</keyword>
<keyword evidence="4" id="KW-1185">Reference proteome</keyword>
<feature type="compositionally biased region" description="Low complexity" evidence="1">
    <location>
        <begin position="280"/>
        <end position="298"/>
    </location>
</feature>
<feature type="region of interest" description="Disordered" evidence="1">
    <location>
        <begin position="99"/>
        <end position="192"/>
    </location>
</feature>